<dbReference type="Pfam" id="PF00933">
    <property type="entry name" value="Glyco_hydro_3"/>
    <property type="match status" value="1"/>
</dbReference>
<sequence>MRERKKIIRSVFLCAFVSAFVACSNKADYKDSSLPVETRVQDLLGRMTVEEKAAQLDMLSAKEIVIDENTLSDEQLKHFVDSMCIGAVHDLYPAHAAVANLIQKHAVENSRLGIPLLFIEEGLHGYQGVKGTAFPIPIGNSSSWDTTMLYSIGRVIATEARAHGVHFILGPNLDLAHEIRWGRVEETFGEDPYLTSRLGVNLVKGMQGNDLRDNNTVASEPKHFGIHGIPESGTNASSVNIGEREARSFHLYTFEKAVKEGHAQGVMAAYHDIDGIPCVANEWLLSKILREEWGFDGIVVSDLGAIRRQVNDHHTAVDTEDAVVKSLKAGLNMQFYDFPYDDFQKAVVEAVKNGTLDEAVLDSRVADVLRLKFRLGLFENPYTEDSLAVQAENNAEHKALALKAAQESLILLKNENNTLPFKQDVKRITLVGELANQSLLGGYSPAQARGITVYEALKDKFGKNVRIDFIESQIEDSFKSIPNSVLYTEAGGENGVYVEFFNGIDLKGTPAYKSVDPEISHYWHNLSPVPGVNRDMFSARWKGVIKAPVTGEYEFKMSADNWSKLYLGGKLVIDQWDNGKNNGTYRIRLQAGQILPIQVEYAEIDDNAWTSIEWRLVGRTMSADALYNRVIASARTSDITIVVVGESMNLVGEGKDRQNLNMNERDVKLLQAVHASGCPAATVLMHGRPFVMTPADEYSDAILDAWYPGEFGGKAIVEALFGDINPSGKLTVSVPRSQGQLPVTYLKKRSFKHWYVDGNTIPLYAFGHGLSYTTFKYGDMQLSAKEINKNENLTVSFTVENTGKMRGTEICQLYLTDKVSSVSLPGKALKGFSRVELAPGEKKTVEIVLTPEHFSLINADMQRVVEPGLFEISVGPSSATIELKGEVTVK</sequence>
<dbReference type="FunFam" id="2.60.40.10:FF:000495">
    <property type="entry name" value="Periplasmic beta-glucosidase"/>
    <property type="match status" value="1"/>
</dbReference>
<dbReference type="PANTHER" id="PTHR42715:SF10">
    <property type="entry name" value="BETA-GLUCOSIDASE"/>
    <property type="match status" value="1"/>
</dbReference>
<dbReference type="Pfam" id="PF07691">
    <property type="entry name" value="PA14"/>
    <property type="match status" value="1"/>
</dbReference>
<protein>
    <recommendedName>
        <fullName evidence="4">PA14 domain-containing protein</fullName>
    </recommendedName>
</protein>
<dbReference type="InterPro" id="IPR011658">
    <property type="entry name" value="PA14_dom"/>
</dbReference>
<dbReference type="SMART" id="SM00758">
    <property type="entry name" value="PA14"/>
    <property type="match status" value="1"/>
</dbReference>
<dbReference type="InterPro" id="IPR013783">
    <property type="entry name" value="Ig-like_fold"/>
</dbReference>
<dbReference type="Gene3D" id="2.60.40.10">
    <property type="entry name" value="Immunoglobulins"/>
    <property type="match status" value="1"/>
</dbReference>
<dbReference type="InterPro" id="IPR002772">
    <property type="entry name" value="Glyco_hydro_3_C"/>
</dbReference>
<feature type="signal peptide" evidence="3">
    <location>
        <begin position="1"/>
        <end position="21"/>
    </location>
</feature>
<dbReference type="PRINTS" id="PR00133">
    <property type="entry name" value="GLHYDRLASE3"/>
</dbReference>
<evidence type="ECO:0000259" key="4">
    <source>
        <dbReference type="PROSITE" id="PS51820"/>
    </source>
</evidence>
<dbReference type="PROSITE" id="PS51257">
    <property type="entry name" value="PROKAR_LIPOPROTEIN"/>
    <property type="match status" value="1"/>
</dbReference>
<dbReference type="SUPFAM" id="SSF52279">
    <property type="entry name" value="Beta-D-glucan exohydrolase, C-terminal domain"/>
    <property type="match status" value="1"/>
</dbReference>
<feature type="domain" description="PA14" evidence="4">
    <location>
        <begin position="491"/>
        <end position="628"/>
    </location>
</feature>
<dbReference type="GO" id="GO:0005975">
    <property type="term" value="P:carbohydrate metabolic process"/>
    <property type="evidence" value="ECO:0007669"/>
    <property type="project" value="InterPro"/>
</dbReference>
<feature type="chain" id="PRO_5016866494" description="PA14 domain-containing protein" evidence="3">
    <location>
        <begin position="22"/>
        <end position="890"/>
    </location>
</feature>
<keyword evidence="2" id="KW-0378">Hydrolase</keyword>
<dbReference type="InterPro" id="IPR036962">
    <property type="entry name" value="Glyco_hydro_3_N_sf"/>
</dbReference>
<comment type="caution">
    <text evidence="5">The sequence shown here is derived from an EMBL/GenBank/DDBJ whole genome shotgun (WGS) entry which is preliminary data.</text>
</comment>
<evidence type="ECO:0000256" key="1">
    <source>
        <dbReference type="ARBA" id="ARBA00005336"/>
    </source>
</evidence>
<dbReference type="Pfam" id="PF14310">
    <property type="entry name" value="Fn3-like"/>
    <property type="match status" value="1"/>
</dbReference>
<dbReference type="Gene3D" id="3.20.20.300">
    <property type="entry name" value="Glycoside hydrolase, family 3, N-terminal domain"/>
    <property type="match status" value="1"/>
</dbReference>
<accession>A0A354M675</accession>
<comment type="similarity">
    <text evidence="1">Belongs to the glycosyl hydrolase 3 family.</text>
</comment>
<dbReference type="EMBL" id="DNWC01000170">
    <property type="protein sequence ID" value="HBJ10014.1"/>
    <property type="molecule type" value="Genomic_DNA"/>
</dbReference>
<dbReference type="InterPro" id="IPR001764">
    <property type="entry name" value="Glyco_hydro_3_N"/>
</dbReference>
<organism evidence="5 6">
    <name type="scientific">Coprobacter fastidiosus</name>
    <dbReference type="NCBI Taxonomy" id="1099853"/>
    <lineage>
        <taxon>Bacteria</taxon>
        <taxon>Pseudomonadati</taxon>
        <taxon>Bacteroidota</taxon>
        <taxon>Bacteroidia</taxon>
        <taxon>Bacteroidales</taxon>
        <taxon>Barnesiellaceae</taxon>
        <taxon>Coprobacter</taxon>
    </lineage>
</organism>
<dbReference type="Pfam" id="PF01915">
    <property type="entry name" value="Glyco_hydro_3_C"/>
    <property type="match status" value="1"/>
</dbReference>
<dbReference type="InterPro" id="IPR026891">
    <property type="entry name" value="Fn3-like"/>
</dbReference>
<dbReference type="SMART" id="SM01217">
    <property type="entry name" value="Fn3_like"/>
    <property type="match status" value="1"/>
</dbReference>
<evidence type="ECO:0000313" key="5">
    <source>
        <dbReference type="EMBL" id="HBJ10014.1"/>
    </source>
</evidence>
<dbReference type="Gene3D" id="3.40.50.1700">
    <property type="entry name" value="Glycoside hydrolase family 3 C-terminal domain"/>
    <property type="match status" value="2"/>
</dbReference>
<dbReference type="InterPro" id="IPR037524">
    <property type="entry name" value="PA14/GLEYA"/>
</dbReference>
<reference evidence="5 6" key="1">
    <citation type="journal article" date="2018" name="Nat. Biotechnol.">
        <title>A standardized bacterial taxonomy based on genome phylogeny substantially revises the tree of life.</title>
        <authorList>
            <person name="Parks D.H."/>
            <person name="Chuvochina M."/>
            <person name="Waite D.W."/>
            <person name="Rinke C."/>
            <person name="Skarshewski A."/>
            <person name="Chaumeil P.A."/>
            <person name="Hugenholtz P."/>
        </authorList>
    </citation>
    <scope>NUCLEOTIDE SEQUENCE [LARGE SCALE GENOMIC DNA]</scope>
    <source>
        <strain evidence="5">UBA11482</strain>
    </source>
</reference>
<dbReference type="SUPFAM" id="SSF51445">
    <property type="entry name" value="(Trans)glycosidases"/>
    <property type="match status" value="1"/>
</dbReference>
<proteinExistence type="inferred from homology"/>
<evidence type="ECO:0000256" key="2">
    <source>
        <dbReference type="ARBA" id="ARBA00022801"/>
    </source>
</evidence>
<dbReference type="PROSITE" id="PS51820">
    <property type="entry name" value="PA14"/>
    <property type="match status" value="1"/>
</dbReference>
<keyword evidence="3" id="KW-0732">Signal</keyword>
<name>A0A354M675_9BACT</name>
<dbReference type="InterPro" id="IPR017853">
    <property type="entry name" value="GH"/>
</dbReference>
<evidence type="ECO:0000313" key="6">
    <source>
        <dbReference type="Proteomes" id="UP000262954"/>
    </source>
</evidence>
<dbReference type="GO" id="GO:0008422">
    <property type="term" value="F:beta-glucosidase activity"/>
    <property type="evidence" value="ECO:0007669"/>
    <property type="project" value="UniProtKB-ARBA"/>
</dbReference>
<dbReference type="Proteomes" id="UP000262954">
    <property type="component" value="Unassembled WGS sequence"/>
</dbReference>
<dbReference type="InterPro" id="IPR050288">
    <property type="entry name" value="Cellulose_deg_GH3"/>
</dbReference>
<gene>
    <name evidence="5" type="ORF">DDY73_13535</name>
</gene>
<dbReference type="InterPro" id="IPR036881">
    <property type="entry name" value="Glyco_hydro_3_C_sf"/>
</dbReference>
<evidence type="ECO:0000256" key="3">
    <source>
        <dbReference type="SAM" id="SignalP"/>
    </source>
</evidence>
<dbReference type="PANTHER" id="PTHR42715">
    <property type="entry name" value="BETA-GLUCOSIDASE"/>
    <property type="match status" value="1"/>
</dbReference>
<dbReference type="AlphaFoldDB" id="A0A354M675"/>